<dbReference type="PANTHER" id="PTHR30466">
    <property type="entry name" value="FLAVIN REDUCTASE"/>
    <property type="match status" value="1"/>
</dbReference>
<dbReference type="InterPro" id="IPR012349">
    <property type="entry name" value="Split_barrel_FMN-bd"/>
</dbReference>
<proteinExistence type="predicted"/>
<gene>
    <name evidence="3" type="ORF">VASRM7_529</name>
</gene>
<keyword evidence="1" id="KW-0560">Oxidoreductase</keyword>
<sequence length="181" mass="18744">MDTATNASLVGAAQMRSTMSQFATGVVVLTVGGDHLHGMTANAFSSVSLEPPMVLCCVGKNAVMHRAITGSGHFAASVLRAGHETYARHFASRDRPLGSAQFAVGDWMPGALTGAPLLTDSLAWVECALADVYEAGDHSVFLGRVIGSGHRSGAGLLFFDGAFHPTTTWPPSTDAGPTDSI</sequence>
<dbReference type="Gene3D" id="2.30.110.10">
    <property type="entry name" value="Electron Transport, Fmn-binding Protein, Chain A"/>
    <property type="match status" value="1"/>
</dbReference>
<dbReference type="InterPro" id="IPR002563">
    <property type="entry name" value="Flavin_Rdtase-like_dom"/>
</dbReference>
<organism evidence="3">
    <name type="scientific">Verrucosispora sp. MS100047</name>
    <dbReference type="NCBI Taxonomy" id="1410949"/>
    <lineage>
        <taxon>Bacteria</taxon>
        <taxon>Bacillati</taxon>
        <taxon>Actinomycetota</taxon>
        <taxon>Actinomycetes</taxon>
        <taxon>Micromonosporales</taxon>
        <taxon>Micromonosporaceae</taxon>
        <taxon>Micromonospora</taxon>
    </lineage>
</organism>
<dbReference type="PANTHER" id="PTHR30466:SF1">
    <property type="entry name" value="FMN REDUCTASE (NADH) RUTF"/>
    <property type="match status" value="1"/>
</dbReference>
<evidence type="ECO:0000256" key="1">
    <source>
        <dbReference type="ARBA" id="ARBA00023002"/>
    </source>
</evidence>
<dbReference type="AlphaFoldDB" id="A0A097CT07"/>
<dbReference type="GO" id="GO:0010181">
    <property type="term" value="F:FMN binding"/>
    <property type="evidence" value="ECO:0007669"/>
    <property type="project" value="InterPro"/>
</dbReference>
<dbReference type="EMBL" id="KF826684">
    <property type="protein sequence ID" value="AIS85772.1"/>
    <property type="molecule type" value="Genomic_DNA"/>
</dbReference>
<evidence type="ECO:0000259" key="2">
    <source>
        <dbReference type="SMART" id="SM00903"/>
    </source>
</evidence>
<evidence type="ECO:0000313" key="3">
    <source>
        <dbReference type="EMBL" id="AIS85772.1"/>
    </source>
</evidence>
<protein>
    <submittedName>
        <fullName evidence="3">Putative oxidoreductase</fullName>
    </submittedName>
</protein>
<dbReference type="InterPro" id="IPR050268">
    <property type="entry name" value="NADH-dep_flavin_reductase"/>
</dbReference>
<dbReference type="GO" id="GO:0006208">
    <property type="term" value="P:pyrimidine nucleobase catabolic process"/>
    <property type="evidence" value="ECO:0007669"/>
    <property type="project" value="TreeGrafter"/>
</dbReference>
<accession>A0A097CT07</accession>
<name>A0A097CT07_9ACTN</name>
<reference evidence="3" key="1">
    <citation type="submission" date="2013-11" db="EMBL/GenBank/DDBJ databases">
        <title>New antitubercular compounds from marine-derived Verrucosispora sp. MS100047.</title>
        <authorList>
            <person name="Huang P."/>
            <person name="Xie F."/>
            <person name="Wang Q."/>
            <person name="Wang J."/>
            <person name="Wang Q."/>
            <person name="Abdel-Mageed W.M."/>
            <person name="Liu M."/>
            <person name="Han J."/>
            <person name="Song F."/>
            <person name="Dai H."/>
            <person name="Liu X."/>
            <person name="Zhang L."/>
        </authorList>
    </citation>
    <scope>NUCLEOTIDE SEQUENCE</scope>
    <source>
        <strain evidence="3">MS100047</strain>
    </source>
</reference>
<dbReference type="SMART" id="SM00903">
    <property type="entry name" value="Flavin_Reduct"/>
    <property type="match status" value="1"/>
</dbReference>
<dbReference type="Pfam" id="PF01613">
    <property type="entry name" value="Flavin_Reduct"/>
    <property type="match status" value="1"/>
</dbReference>
<dbReference type="SUPFAM" id="SSF50475">
    <property type="entry name" value="FMN-binding split barrel"/>
    <property type="match status" value="1"/>
</dbReference>
<dbReference type="GO" id="GO:0042602">
    <property type="term" value="F:riboflavin reductase (NADPH) activity"/>
    <property type="evidence" value="ECO:0007669"/>
    <property type="project" value="TreeGrafter"/>
</dbReference>
<feature type="domain" description="Flavin reductase like" evidence="2">
    <location>
        <begin position="19"/>
        <end position="165"/>
    </location>
</feature>